<sequence>MSTTTTTYSVSVQNNATYNASLAIYQVDPNLDDPNVLTLAWLVKPSTSGSTTTFTWGIDYAFYWSEVDVPQPGSTITSTAQRSADLSSSNYVEFSHANGGTYQFSQATSGGKEGVMYIHQDGSINPSDNAYIGIMMNSKPAVAIQAQPNTKTEFTAHPAYYMVYGRIEPGEIIDISEYADTALKLEFNGVTNHAVVLTAKNQLNIVS</sequence>
<proteinExistence type="predicted"/>
<dbReference type="EMBL" id="CP016808">
    <property type="protein sequence ID" value="ANY65865.1"/>
    <property type="molecule type" value="Genomic_DNA"/>
</dbReference>
<protein>
    <recommendedName>
        <fullName evidence="2">Protein rhiA</fullName>
    </recommendedName>
</protein>
<evidence type="ECO:0008006" key="2">
    <source>
        <dbReference type="Google" id="ProtNLM"/>
    </source>
</evidence>
<dbReference type="AlphaFoldDB" id="A0A1B2DDU6"/>
<organism evidence="1">
    <name type="scientific">Paenibacillus sp. BIHB 4019</name>
    <dbReference type="NCBI Taxonomy" id="1870819"/>
    <lineage>
        <taxon>Bacteria</taxon>
        <taxon>Bacillati</taxon>
        <taxon>Bacillota</taxon>
        <taxon>Bacilli</taxon>
        <taxon>Bacillales</taxon>
        <taxon>Paenibacillaceae</taxon>
        <taxon>Paenibacillus</taxon>
    </lineage>
</organism>
<accession>A0A1B2DDU6</accession>
<dbReference type="RefSeq" id="WP_099517237.1">
    <property type="nucleotide sequence ID" value="NZ_CP016808.1"/>
</dbReference>
<evidence type="ECO:0000313" key="1">
    <source>
        <dbReference type="EMBL" id="ANY65865.1"/>
    </source>
</evidence>
<name>A0A1B2DDU6_9BACL</name>
<reference evidence="1" key="1">
    <citation type="submission" date="2016-08" db="EMBL/GenBank/DDBJ databases">
        <title>Complete Genome Seqeunce of Paenibacillus sp. BIHB 4019 from tea rhizoplane.</title>
        <authorList>
            <person name="Thakur R."/>
            <person name="Swarnkar M.K."/>
            <person name="Gulati A."/>
        </authorList>
    </citation>
    <scope>NUCLEOTIDE SEQUENCE [LARGE SCALE GENOMIC DNA]</scope>
    <source>
        <strain evidence="1">BIHB4019</strain>
    </source>
</reference>
<gene>
    <name evidence="1" type="ORF">BBD42_04825</name>
</gene>